<dbReference type="EC" id="3.6.1.22" evidence="4"/>
<dbReference type="InParanoid" id="A0A6M4H4K6"/>
<dbReference type="RefSeq" id="WP_171161297.1">
    <property type="nucleotide sequence ID" value="NZ_CP053073.1"/>
</dbReference>
<dbReference type="FunCoup" id="A0A6M4H4K6">
    <property type="interactions" value="36"/>
</dbReference>
<sequence length="183" mass="20694">MTLERFNFCPRCAKPLTDRELVADGVTSLRRACDAACGYIQWGNPTPAVGALVEHDGEIILARGQGWPDGWFALVTGYLEPLEDPKLGVAREVKEELGLETVETNLIGNYIFERKNEVMLCYHVVTRGEVKLGEELAEYKRYAPKDLRPWPRATGFAVADWMRSRGLEVKFLERPPLDTVIKK</sequence>
<dbReference type="PANTHER" id="PTHR43222">
    <property type="entry name" value="NUDIX HYDROLASE 23"/>
    <property type="match status" value="1"/>
</dbReference>
<comment type="cofactor">
    <cofactor evidence="1">
        <name>Mg(2+)</name>
        <dbReference type="ChEBI" id="CHEBI:18420"/>
    </cofactor>
</comment>
<feature type="domain" description="Nudix hydrolase" evidence="3">
    <location>
        <begin position="44"/>
        <end position="164"/>
    </location>
</feature>
<dbReference type="KEGG" id="upl:DSM104440_01360"/>
<dbReference type="Proteomes" id="UP000503096">
    <property type="component" value="Chromosome"/>
</dbReference>
<dbReference type="PROSITE" id="PS00893">
    <property type="entry name" value="NUDIX_BOX"/>
    <property type="match status" value="1"/>
</dbReference>
<dbReference type="InterPro" id="IPR015797">
    <property type="entry name" value="NUDIX_hydrolase-like_dom_sf"/>
</dbReference>
<evidence type="ECO:0000313" key="5">
    <source>
        <dbReference type="Proteomes" id="UP000503096"/>
    </source>
</evidence>
<dbReference type="Pfam" id="PF00293">
    <property type="entry name" value="NUDIX"/>
    <property type="match status" value="1"/>
</dbReference>
<reference evidence="4 5" key="1">
    <citation type="submission" date="2020-04" db="EMBL/GenBank/DDBJ databases">
        <title>Usitatibacter rugosus gen. nov., sp. nov. and Usitatibacter palustris sp. nov., novel members of Usitatibacteraceae fam. nov. within the order Nitrosomonadales isolated from soil.</title>
        <authorList>
            <person name="Huber K.J."/>
            <person name="Neumann-Schaal M."/>
            <person name="Geppert A."/>
            <person name="Luckner M."/>
            <person name="Wanner G."/>
            <person name="Overmann J."/>
        </authorList>
    </citation>
    <scope>NUCLEOTIDE SEQUENCE [LARGE SCALE GENOMIC DNA]</scope>
    <source>
        <strain evidence="4 5">Swamp67</strain>
    </source>
</reference>
<keyword evidence="2 4" id="KW-0378">Hydrolase</keyword>
<dbReference type="Gene3D" id="3.90.79.10">
    <property type="entry name" value="Nucleoside Triphosphate Pyrophosphohydrolase"/>
    <property type="match status" value="1"/>
</dbReference>
<dbReference type="SUPFAM" id="SSF55811">
    <property type="entry name" value="Nudix"/>
    <property type="match status" value="1"/>
</dbReference>
<dbReference type="GO" id="GO:0016787">
    <property type="term" value="F:hydrolase activity"/>
    <property type="evidence" value="ECO:0007669"/>
    <property type="project" value="UniProtKB-KW"/>
</dbReference>
<dbReference type="EMBL" id="CP053073">
    <property type="protein sequence ID" value="QJR14559.1"/>
    <property type="molecule type" value="Genomic_DNA"/>
</dbReference>
<dbReference type="PANTHER" id="PTHR43222:SF2">
    <property type="entry name" value="NUDIX HYDROLASE 23, CHLOROPLASTIC"/>
    <property type="match status" value="1"/>
</dbReference>
<protein>
    <submittedName>
        <fullName evidence="4">NADH pyrophosphatase</fullName>
        <ecNumber evidence="4">3.6.1.22</ecNumber>
    </submittedName>
</protein>
<accession>A0A6M4H4K6</accession>
<evidence type="ECO:0000259" key="3">
    <source>
        <dbReference type="PROSITE" id="PS51462"/>
    </source>
</evidence>
<dbReference type="InterPro" id="IPR020084">
    <property type="entry name" value="NUDIX_hydrolase_CS"/>
</dbReference>
<keyword evidence="5" id="KW-1185">Reference proteome</keyword>
<name>A0A6M4H4K6_9PROT</name>
<dbReference type="PROSITE" id="PS51462">
    <property type="entry name" value="NUDIX"/>
    <property type="match status" value="1"/>
</dbReference>
<proteinExistence type="predicted"/>
<evidence type="ECO:0000313" key="4">
    <source>
        <dbReference type="EMBL" id="QJR14559.1"/>
    </source>
</evidence>
<dbReference type="InterPro" id="IPR000086">
    <property type="entry name" value="NUDIX_hydrolase_dom"/>
</dbReference>
<evidence type="ECO:0000256" key="2">
    <source>
        <dbReference type="ARBA" id="ARBA00022801"/>
    </source>
</evidence>
<dbReference type="AlphaFoldDB" id="A0A6M4H4K6"/>
<gene>
    <name evidence="4" type="primary">nudC_2</name>
    <name evidence="4" type="ORF">DSM104440_01360</name>
</gene>
<evidence type="ECO:0000256" key="1">
    <source>
        <dbReference type="ARBA" id="ARBA00001946"/>
    </source>
</evidence>
<organism evidence="4 5">
    <name type="scientific">Usitatibacter palustris</name>
    <dbReference type="NCBI Taxonomy" id="2732487"/>
    <lineage>
        <taxon>Bacteria</taxon>
        <taxon>Pseudomonadati</taxon>
        <taxon>Pseudomonadota</taxon>
        <taxon>Betaproteobacteria</taxon>
        <taxon>Nitrosomonadales</taxon>
        <taxon>Usitatibacteraceae</taxon>
        <taxon>Usitatibacter</taxon>
    </lineage>
</organism>